<feature type="transmembrane region" description="Helical" evidence="2">
    <location>
        <begin position="401"/>
        <end position="422"/>
    </location>
</feature>
<feature type="compositionally biased region" description="Low complexity" evidence="1">
    <location>
        <begin position="669"/>
        <end position="686"/>
    </location>
</feature>
<evidence type="ECO:0000256" key="1">
    <source>
        <dbReference type="SAM" id="MobiDB-lite"/>
    </source>
</evidence>
<keyword evidence="3" id="KW-0732">Signal</keyword>
<evidence type="ECO:0000256" key="3">
    <source>
        <dbReference type="SAM" id="SignalP"/>
    </source>
</evidence>
<feature type="compositionally biased region" description="Low complexity" evidence="1">
    <location>
        <begin position="736"/>
        <end position="745"/>
    </location>
</feature>
<reference evidence="4" key="1">
    <citation type="journal article" date="2020" name="bioRxiv">
        <title>Whole genome comparisons of ergot fungi reveals the divergence and evolution of species within the genus Claviceps are the result of varying mechanisms driving genome evolution and host range expansion.</title>
        <authorList>
            <person name="Wyka S.A."/>
            <person name="Mondo S.J."/>
            <person name="Liu M."/>
            <person name="Dettman J."/>
            <person name="Nalam V."/>
            <person name="Broders K.D."/>
        </authorList>
    </citation>
    <scope>NUCLEOTIDE SEQUENCE</scope>
    <source>
        <strain evidence="4">CCC 489</strain>
    </source>
</reference>
<dbReference type="GO" id="GO:0055085">
    <property type="term" value="P:transmembrane transport"/>
    <property type="evidence" value="ECO:0007669"/>
    <property type="project" value="TreeGrafter"/>
</dbReference>
<evidence type="ECO:0008006" key="6">
    <source>
        <dbReference type="Google" id="ProtNLM"/>
    </source>
</evidence>
<proteinExistence type="predicted"/>
<dbReference type="GO" id="GO:0016020">
    <property type="term" value="C:membrane"/>
    <property type="evidence" value="ECO:0007669"/>
    <property type="project" value="TreeGrafter"/>
</dbReference>
<feature type="transmembrane region" description="Helical" evidence="2">
    <location>
        <begin position="228"/>
        <end position="249"/>
    </location>
</feature>
<dbReference type="PANTHER" id="PTHR31145:SF8">
    <property type="entry name" value="INTEGRAL MEMBRANE PROTEIN (AFU_ORTHOLOGUE AFUA_2G17475)"/>
    <property type="match status" value="1"/>
</dbReference>
<dbReference type="Proteomes" id="UP000811619">
    <property type="component" value="Unassembled WGS sequence"/>
</dbReference>
<feature type="transmembrane region" description="Helical" evidence="2">
    <location>
        <begin position="543"/>
        <end position="565"/>
    </location>
</feature>
<name>A0A8K0NJX3_9HYPO</name>
<dbReference type="AlphaFoldDB" id="A0A8K0NJX3"/>
<keyword evidence="2" id="KW-0812">Transmembrane</keyword>
<feature type="transmembrane region" description="Helical" evidence="2">
    <location>
        <begin position="316"/>
        <end position="336"/>
    </location>
</feature>
<evidence type="ECO:0000256" key="2">
    <source>
        <dbReference type="SAM" id="Phobius"/>
    </source>
</evidence>
<feature type="compositionally biased region" description="Basic and acidic residues" evidence="1">
    <location>
        <begin position="687"/>
        <end position="696"/>
    </location>
</feature>
<feature type="signal peptide" evidence="3">
    <location>
        <begin position="1"/>
        <end position="20"/>
    </location>
</feature>
<evidence type="ECO:0000313" key="5">
    <source>
        <dbReference type="Proteomes" id="UP000811619"/>
    </source>
</evidence>
<sequence>MRFPASVLSLWLLTAPASLAAYVQSRVCLHQLHLHHRDHDHDRDSHGLSFGSFGLQASLTPGPGDRGIDRFELTFSGQVLGVSACEQATLSNVTSSVRITSLGSSSTFAGRLESADCTDAGAQSKQVRLGFTYQVPPSHFLDTYWLTAELLDESGRVCLNAYLTPDVGGAVSQTATWVPVAVFAVVLVAGLGNQFRCPGTDPDPDPDSSGESPPKAARRHREPRRAHLVRIGDCISYLQFIFFAGSLTLTYPGFLRPVVCRTSWSTLMFPAGLVARQSWYDGVQDGIYEVNGTFGGTNGLELTTQVMGGTMTVDTWLNIVTLAGLIFFLILGLMVLTRRLNKAPRFVSEDRDSFLSGPDDDEFTIQAAALAALRLFCSHFLLPLVAWSSYILTYVNVLPLYYTAAASLMVGCLVALVWFAMWRSSPSRMGYLLVDGIRQPKDASQQQPWRQDLYATSVFVFLFLRGVAIGLLQMAGLLQLLVLLVTEMLQMTLFAFSHRQNPLASRAGKTSALKTAALLLQLGFVPGLASFSAQIILGFAVLFIHALVLFFVFCCPGLYDLYILLTRSSSAGSMQGGDDGRHNDADQAPVYTLRQIMRRPTRMSIPEPTWHHVSMYAQSPSSSPVVSLPDLASRDSSDSSKVSYFRSPRHKSPIDQVSRPRHSGPSFCSSLTDDSASASGSTSADSHVADHLRSSSEHSLVAVRLDPPVDYSFREADLYYHQPRIKTFGEERGEEAQAQAQAQGQTLKSSLRRMMDPFARK</sequence>
<organism evidence="4 5">
    <name type="scientific">Claviceps africana</name>
    <dbReference type="NCBI Taxonomy" id="83212"/>
    <lineage>
        <taxon>Eukaryota</taxon>
        <taxon>Fungi</taxon>
        <taxon>Dikarya</taxon>
        <taxon>Ascomycota</taxon>
        <taxon>Pezizomycotina</taxon>
        <taxon>Sordariomycetes</taxon>
        <taxon>Hypocreomycetidae</taxon>
        <taxon>Hypocreales</taxon>
        <taxon>Clavicipitaceae</taxon>
        <taxon>Claviceps</taxon>
    </lineage>
</organism>
<keyword evidence="5" id="KW-1185">Reference proteome</keyword>
<protein>
    <recommendedName>
        <fullName evidence="6">TRP C-terminal domain-containing protein</fullName>
    </recommendedName>
</protein>
<evidence type="ECO:0000313" key="4">
    <source>
        <dbReference type="EMBL" id="KAG5922088.1"/>
    </source>
</evidence>
<comment type="caution">
    <text evidence="4">The sequence shown here is derived from an EMBL/GenBank/DDBJ whole genome shotgun (WGS) entry which is preliminary data.</text>
</comment>
<feature type="chain" id="PRO_5035441344" description="TRP C-terminal domain-containing protein" evidence="3">
    <location>
        <begin position="21"/>
        <end position="761"/>
    </location>
</feature>
<keyword evidence="2" id="KW-0472">Membrane</keyword>
<accession>A0A8K0NJX3</accession>
<feature type="region of interest" description="Disordered" evidence="1">
    <location>
        <begin position="573"/>
        <end position="592"/>
    </location>
</feature>
<dbReference type="OrthoDB" id="269822at2759"/>
<gene>
    <name evidence="4" type="ORF">E4U42_005606</name>
</gene>
<feature type="compositionally biased region" description="Low complexity" evidence="1">
    <location>
        <begin position="619"/>
        <end position="631"/>
    </location>
</feature>
<feature type="region of interest" description="Disordered" evidence="1">
    <location>
        <begin position="197"/>
        <end position="223"/>
    </location>
</feature>
<dbReference type="PANTHER" id="PTHR31145">
    <property type="entry name" value="INTEGRAL MEMBRANE PROTEIN (AFU_ORTHOLOGUE AFUA_7G01610)"/>
    <property type="match status" value="1"/>
</dbReference>
<feature type="region of interest" description="Disordered" evidence="1">
    <location>
        <begin position="619"/>
        <end position="698"/>
    </location>
</feature>
<dbReference type="EMBL" id="SRPY01000534">
    <property type="protein sequence ID" value="KAG5922088.1"/>
    <property type="molecule type" value="Genomic_DNA"/>
</dbReference>
<feature type="region of interest" description="Disordered" evidence="1">
    <location>
        <begin position="730"/>
        <end position="761"/>
    </location>
</feature>
<feature type="transmembrane region" description="Helical" evidence="2">
    <location>
        <begin position="375"/>
        <end position="395"/>
    </location>
</feature>
<dbReference type="InterPro" id="IPR040241">
    <property type="entry name" value="TRP_Flc/Pkd2-like"/>
</dbReference>
<keyword evidence="2" id="KW-1133">Transmembrane helix</keyword>
<feature type="transmembrane region" description="Helical" evidence="2">
    <location>
        <begin position="517"/>
        <end position="537"/>
    </location>
</feature>